<proteinExistence type="predicted"/>
<reference evidence="1 2" key="1">
    <citation type="journal article" date="2024" name="Nat. Commun.">
        <title>Phylogenomics reveals the evolutionary origins of lichenization in chlorophyte algae.</title>
        <authorList>
            <person name="Puginier C."/>
            <person name="Libourel C."/>
            <person name="Otte J."/>
            <person name="Skaloud P."/>
            <person name="Haon M."/>
            <person name="Grisel S."/>
            <person name="Petersen M."/>
            <person name="Berrin J.G."/>
            <person name="Delaux P.M."/>
            <person name="Dal Grande F."/>
            <person name="Keller J."/>
        </authorList>
    </citation>
    <scope>NUCLEOTIDE SEQUENCE [LARGE SCALE GENOMIC DNA]</scope>
    <source>
        <strain evidence="1 2">SAG 2145</strain>
    </source>
</reference>
<protein>
    <submittedName>
        <fullName evidence="1">Uncharacterized protein</fullName>
    </submittedName>
</protein>
<dbReference type="AlphaFoldDB" id="A0AAW1R069"/>
<sequence>MASGHPTFPQLSYPFRAEEFKDALPGYCEAIRGTYQNFALLRASGQMDPEKSLIQVFLILPLHKGDIDDNGKLVTENSVGLRVSVLPLPMPVSAIQAMVDESACHAALVSGEVRLGDLHGIILQVSTQDHASSYCRSHVSLLQPLSPQATSMIRCDGAHRQQPECGMKHTRGRLQNRPGLTTLSCFRWSAAEPSWCLNCKEHCHRCHGKRKGKRG</sequence>
<comment type="caution">
    <text evidence="1">The sequence shown here is derived from an EMBL/GenBank/DDBJ whole genome shotgun (WGS) entry which is preliminary data.</text>
</comment>
<evidence type="ECO:0000313" key="1">
    <source>
        <dbReference type="EMBL" id="KAK9827071.1"/>
    </source>
</evidence>
<dbReference type="EMBL" id="JALJOS010000019">
    <property type="protein sequence ID" value="KAK9827071.1"/>
    <property type="molecule type" value="Genomic_DNA"/>
</dbReference>
<name>A0AAW1R069_9CHLO</name>
<accession>A0AAW1R069</accession>
<keyword evidence="2" id="KW-1185">Reference proteome</keyword>
<organism evidence="1 2">
    <name type="scientific">Apatococcus lobatus</name>
    <dbReference type="NCBI Taxonomy" id="904363"/>
    <lineage>
        <taxon>Eukaryota</taxon>
        <taxon>Viridiplantae</taxon>
        <taxon>Chlorophyta</taxon>
        <taxon>core chlorophytes</taxon>
        <taxon>Trebouxiophyceae</taxon>
        <taxon>Chlorellales</taxon>
        <taxon>Chlorellaceae</taxon>
        <taxon>Apatococcus</taxon>
    </lineage>
</organism>
<dbReference type="Proteomes" id="UP001438707">
    <property type="component" value="Unassembled WGS sequence"/>
</dbReference>
<gene>
    <name evidence="1" type="ORF">WJX74_005552</name>
</gene>
<evidence type="ECO:0000313" key="2">
    <source>
        <dbReference type="Proteomes" id="UP001438707"/>
    </source>
</evidence>